<keyword evidence="2" id="KW-1185">Reference proteome</keyword>
<comment type="caution">
    <text evidence="1">The sequence shown here is derived from an EMBL/GenBank/DDBJ whole genome shotgun (WGS) entry which is preliminary data.</text>
</comment>
<proteinExistence type="predicted"/>
<dbReference type="AlphaFoldDB" id="A0A5B7E0G5"/>
<dbReference type="Proteomes" id="UP000324222">
    <property type="component" value="Unassembled WGS sequence"/>
</dbReference>
<evidence type="ECO:0000313" key="1">
    <source>
        <dbReference type="EMBL" id="MPC27481.1"/>
    </source>
</evidence>
<evidence type="ECO:0000313" key="2">
    <source>
        <dbReference type="Proteomes" id="UP000324222"/>
    </source>
</evidence>
<name>A0A5B7E0G5_PORTR</name>
<organism evidence="1 2">
    <name type="scientific">Portunus trituberculatus</name>
    <name type="common">Swimming crab</name>
    <name type="synonym">Neptunus trituberculatus</name>
    <dbReference type="NCBI Taxonomy" id="210409"/>
    <lineage>
        <taxon>Eukaryota</taxon>
        <taxon>Metazoa</taxon>
        <taxon>Ecdysozoa</taxon>
        <taxon>Arthropoda</taxon>
        <taxon>Crustacea</taxon>
        <taxon>Multicrustacea</taxon>
        <taxon>Malacostraca</taxon>
        <taxon>Eumalacostraca</taxon>
        <taxon>Eucarida</taxon>
        <taxon>Decapoda</taxon>
        <taxon>Pleocyemata</taxon>
        <taxon>Brachyura</taxon>
        <taxon>Eubrachyura</taxon>
        <taxon>Portunoidea</taxon>
        <taxon>Portunidae</taxon>
        <taxon>Portuninae</taxon>
        <taxon>Portunus</taxon>
    </lineage>
</organism>
<sequence>MYVSEVTREGREAREGCWEGHEERVKRSPAKCSVDEGGGDAEIIEGGRVVAAGKQTPGSHAWRRMAGRGAALVKGETSRKQLFAPFP</sequence>
<gene>
    <name evidence="1" type="ORF">E2C01_020652</name>
</gene>
<reference evidence="1 2" key="1">
    <citation type="submission" date="2019-05" db="EMBL/GenBank/DDBJ databases">
        <title>Another draft genome of Portunus trituberculatus and its Hox gene families provides insights of decapod evolution.</title>
        <authorList>
            <person name="Jeong J.-H."/>
            <person name="Song I."/>
            <person name="Kim S."/>
            <person name="Choi T."/>
            <person name="Kim D."/>
            <person name="Ryu S."/>
            <person name="Kim W."/>
        </authorList>
    </citation>
    <scope>NUCLEOTIDE SEQUENCE [LARGE SCALE GENOMIC DNA]</scope>
    <source>
        <tissue evidence="1">Muscle</tissue>
    </source>
</reference>
<dbReference type="EMBL" id="VSRR010001755">
    <property type="protein sequence ID" value="MPC27481.1"/>
    <property type="molecule type" value="Genomic_DNA"/>
</dbReference>
<protein>
    <submittedName>
        <fullName evidence="1">Uncharacterized protein</fullName>
    </submittedName>
</protein>
<accession>A0A5B7E0G5</accession>